<protein>
    <submittedName>
        <fullName evidence="5">Iron-containing alcohol dehydrogenase</fullName>
        <ecNumber evidence="5">1.1.1.1</ecNumber>
    </submittedName>
</protein>
<comment type="caution">
    <text evidence="5">The sequence shown here is derived from an EMBL/GenBank/DDBJ whole genome shotgun (WGS) entry which is preliminary data.</text>
</comment>
<gene>
    <name evidence="5" type="ORF">J5474_20485</name>
</gene>
<evidence type="ECO:0000256" key="1">
    <source>
        <dbReference type="ARBA" id="ARBA00007358"/>
    </source>
</evidence>
<evidence type="ECO:0000313" key="6">
    <source>
        <dbReference type="Proteomes" id="UP000675940"/>
    </source>
</evidence>
<dbReference type="EC" id="1.1.1.1" evidence="5"/>
<dbReference type="Gene3D" id="1.20.1090.10">
    <property type="entry name" value="Dehydroquinate synthase-like - alpha domain"/>
    <property type="match status" value="1"/>
</dbReference>
<dbReference type="InterPro" id="IPR056798">
    <property type="entry name" value="ADH_Fe_C"/>
</dbReference>
<dbReference type="InterPro" id="IPR039697">
    <property type="entry name" value="Alcohol_dehydrogenase_Fe"/>
</dbReference>
<dbReference type="PANTHER" id="PTHR11496:SF102">
    <property type="entry name" value="ALCOHOL DEHYDROGENASE 4"/>
    <property type="match status" value="1"/>
</dbReference>
<dbReference type="Pfam" id="PF25137">
    <property type="entry name" value="ADH_Fe_C"/>
    <property type="match status" value="1"/>
</dbReference>
<dbReference type="PANTHER" id="PTHR11496">
    <property type="entry name" value="ALCOHOL DEHYDROGENASE"/>
    <property type="match status" value="1"/>
</dbReference>
<sequence>MTLLVPRRTLSGRGSRFRIVPALAATTGPVVVVRGQSAAWADTLVRDLRRIGRSVLEITGQGEPDLPTLDAALAGLRPHRPGAVVSIGGGSVMDLGKALAALLPSANSPMTHLEVVGDGRPLEAAPLPFVAVPTTAGTGAEATKNAVIDVPAQRRKVSLRDARMLPWLAVLDADLTDGTPWPVTLACGMDALTQLIEPYLSARARPDVDAICRVAIPEAMRALLRLSQGKDGPARDVLLAAAHLSGIALANAGLGAVHGLAGVIGGQTGAPHGAICARLLPAVLRANRQACIEAGQDATRFADVDAMIADAFKREGSATALLQGFLRNAPLAPLPEMDDAQVAAMAAESSSMKANPVVLSTAVLAGVIAEGRALGS</sequence>
<keyword evidence="2 5" id="KW-0560">Oxidoreductase</keyword>
<dbReference type="Pfam" id="PF00465">
    <property type="entry name" value="Fe-ADH"/>
    <property type="match status" value="1"/>
</dbReference>
<dbReference type="GO" id="GO:0004022">
    <property type="term" value="F:alcohol dehydrogenase (NAD+) activity"/>
    <property type="evidence" value="ECO:0007669"/>
    <property type="project" value="UniProtKB-EC"/>
</dbReference>
<dbReference type="EMBL" id="JAGISH010000018">
    <property type="protein sequence ID" value="MBP0484856.1"/>
    <property type="molecule type" value="Genomic_DNA"/>
</dbReference>
<evidence type="ECO:0000259" key="4">
    <source>
        <dbReference type="Pfam" id="PF25137"/>
    </source>
</evidence>
<feature type="domain" description="Alcohol dehydrogenase iron-type/glycerol dehydrogenase GldA" evidence="3">
    <location>
        <begin position="6"/>
        <end position="172"/>
    </location>
</feature>
<dbReference type="InterPro" id="IPR001670">
    <property type="entry name" value="ADH_Fe/GldA"/>
</dbReference>
<keyword evidence="6" id="KW-1185">Reference proteome</keyword>
<evidence type="ECO:0000259" key="3">
    <source>
        <dbReference type="Pfam" id="PF00465"/>
    </source>
</evidence>
<proteinExistence type="inferred from homology"/>
<comment type="similarity">
    <text evidence="1">Belongs to the iron-containing alcohol dehydrogenase family.</text>
</comment>
<accession>A0A940MNQ3</accession>
<evidence type="ECO:0000256" key="2">
    <source>
        <dbReference type="ARBA" id="ARBA00023002"/>
    </source>
</evidence>
<feature type="domain" description="Fe-containing alcohol dehydrogenase-like C-terminal" evidence="4">
    <location>
        <begin position="185"/>
        <end position="310"/>
    </location>
</feature>
<dbReference type="Gene3D" id="3.40.50.1970">
    <property type="match status" value="1"/>
</dbReference>
<dbReference type="AlphaFoldDB" id="A0A940MNQ3"/>
<organism evidence="5 6">
    <name type="scientific">Sagittula salina</name>
    <dbReference type="NCBI Taxonomy" id="2820268"/>
    <lineage>
        <taxon>Bacteria</taxon>
        <taxon>Pseudomonadati</taxon>
        <taxon>Pseudomonadota</taxon>
        <taxon>Alphaproteobacteria</taxon>
        <taxon>Rhodobacterales</taxon>
        <taxon>Roseobacteraceae</taxon>
        <taxon>Sagittula</taxon>
    </lineage>
</organism>
<name>A0A940MNQ3_9RHOB</name>
<reference evidence="5" key="1">
    <citation type="submission" date="2021-03" db="EMBL/GenBank/DDBJ databases">
        <title>Sagittula salina sp. nov. strain M10.9X isolated from the marine waste.</title>
        <authorList>
            <person name="Satari L."/>
            <person name="Molina-Menor E."/>
            <person name="Vidal-Verdu A."/>
            <person name="Pascual J."/>
            <person name="Pereto J."/>
            <person name="Porcar M."/>
        </authorList>
    </citation>
    <scope>NUCLEOTIDE SEQUENCE</scope>
    <source>
        <strain evidence="5">M10.9X</strain>
    </source>
</reference>
<dbReference type="SUPFAM" id="SSF56796">
    <property type="entry name" value="Dehydroquinate synthase-like"/>
    <property type="match status" value="1"/>
</dbReference>
<dbReference type="RefSeq" id="WP_209363590.1">
    <property type="nucleotide sequence ID" value="NZ_JAGISH010000018.1"/>
</dbReference>
<evidence type="ECO:0000313" key="5">
    <source>
        <dbReference type="EMBL" id="MBP0484856.1"/>
    </source>
</evidence>
<dbReference type="Proteomes" id="UP000675940">
    <property type="component" value="Unassembled WGS sequence"/>
</dbReference>
<dbReference type="GO" id="GO:0046872">
    <property type="term" value="F:metal ion binding"/>
    <property type="evidence" value="ECO:0007669"/>
    <property type="project" value="InterPro"/>
</dbReference>